<protein>
    <submittedName>
        <fullName evidence="1">Uncharacterized protein</fullName>
    </submittedName>
</protein>
<evidence type="ECO:0000313" key="2">
    <source>
        <dbReference type="Proteomes" id="UP001152795"/>
    </source>
</evidence>
<dbReference type="Pfam" id="PF23085">
    <property type="entry name" value="RRM_PARP14_3"/>
    <property type="match status" value="2"/>
</dbReference>
<sequence>KQELSSVVLKRSGGGDLCQGKEGYKRLSDTVFSRLTFVPSKDAQNVLTKANETPLKLEGNLLKVSTVFEPTHDRSILLAKNLKPETSKETFQNFVEATKNVDVFNVVFGKNGKAIVILKTEIDEDDSNEDMNFKFSNKYIGGDQVTDLMLDKKNGVAKIYFEKTSVVSGLVKKEHKFRGVSLNVIPYYDDFEELQEITTKITEIEKKFDFKTMKYDKQTSRFHFTKDFDNPKLAHDFDNKLKEFLHSFVKEEVKIPKAVFEKVKEVIEEKRDEFKTEKVDFSFDGYRVTFIGKEEDVTLQKRSAEATIDRISEEAKFETTELVIEDKNKLKISPRTAEKIKDVQLRILHDLMKISEIDVKMSDRQIDFLKRTECRIVNDELKKDEVMLMLVSITGAVGAKGFQAKIMTLKKCDNTEEKRLLDIVHTKTSEKRIRIDEETASFLVKSNKLQDFKKEQFNKHQVLVDQELVDFCSIWIVCEKSKMNNVEHELTRLINEKKITSSTFKPVDPMKVRFLKEQCLGRIKEKEQSCKAEGVAVLEIDSGLLENQYSSVINYQGRYEPEDSANAVKIIYVSDIKDSTTEDSITLFFENKKRSGGGNLCEGKEGYKRLTATVARLTFVSSKDAQNVLTKANETPLKLEGNVLKVSTEFEPTHDRSILLAKNLKPETSKEMFQNFVEATRNVDVFNVVFGKDGKAIVILRGEDDSKEESSKEDMKLASSIISLEFAPLTKGIKISNIPPETWSDDIRYKFSNKKIGGGQVTDMMMDKRNGVANIYFEKTSVVSGLVKKEHKFKGVSLNVIPSYDDFEELQEITTKKTEYFVAYPIDPLVMNYIFNKQGIENKFDFKTMKYDKETSRFHFTKDFNDPQLAQEFENKLKEFLYSFVKDEVRIAKTVFGKIKEAMEKKRDEFEALEVNFSFDGYRVTLVGKKEDVTRQKRSVEATMDRFIEQSKLESIQFLIENKNKLKFLNFIHYFKKLMTEFPGVKIHGMENSSGKLSLLGTTERIKDVQLRVLQDLMKISEIDVKMSDRQIDFLKRSECQIVNDELKKDDVMLMLLTIKGAVGTKGVQARIMTLEKCDNYEEKRLLNIVHAKTSEKCIRVDEETASFLAKSNKLQEFKMEQFNKHQVLVDQELVDFCNIWIVCEKSKMNNVEQELKRLINEKKKIRSIFEQIDPHCWGRIKEKGKSCKAEGVAALEIDSCSLEVKGTQAGRKEMITFLETLAENDYFKNQYSSVVNYQGRNEPEDEASAVRTIYVSDIRDSTTEDSITLFFENTKRSGGGDLCEGKEGYKRLSATVARLTFVSSKGNSVSKPFTCPP</sequence>
<organism evidence="1 2">
    <name type="scientific">Paramuricea clavata</name>
    <name type="common">Red gorgonian</name>
    <name type="synonym">Violescent sea-whip</name>
    <dbReference type="NCBI Taxonomy" id="317549"/>
    <lineage>
        <taxon>Eukaryota</taxon>
        <taxon>Metazoa</taxon>
        <taxon>Cnidaria</taxon>
        <taxon>Anthozoa</taxon>
        <taxon>Octocorallia</taxon>
        <taxon>Malacalcyonacea</taxon>
        <taxon>Plexauridae</taxon>
        <taxon>Paramuricea</taxon>
    </lineage>
</organism>
<comment type="caution">
    <text evidence="1">The sequence shown here is derived from an EMBL/GenBank/DDBJ whole genome shotgun (WGS) entry which is preliminary data.</text>
</comment>
<dbReference type="OrthoDB" id="5985922at2759"/>
<reference evidence="1" key="1">
    <citation type="submission" date="2020-04" db="EMBL/GenBank/DDBJ databases">
        <authorList>
            <person name="Alioto T."/>
            <person name="Alioto T."/>
            <person name="Gomez Garrido J."/>
        </authorList>
    </citation>
    <scope>NUCLEOTIDE SEQUENCE</scope>
    <source>
        <strain evidence="1">A484AB</strain>
    </source>
</reference>
<name>A0A6S7LIS7_PARCT</name>
<dbReference type="Proteomes" id="UP001152795">
    <property type="component" value="Unassembled WGS sequence"/>
</dbReference>
<dbReference type="Gene3D" id="3.30.70.330">
    <property type="match status" value="3"/>
</dbReference>
<feature type="non-terminal residue" evidence="1">
    <location>
        <position position="1"/>
    </location>
</feature>
<evidence type="ECO:0000313" key="1">
    <source>
        <dbReference type="EMBL" id="CAB4032729.1"/>
    </source>
</evidence>
<dbReference type="EMBL" id="CACRXK020018641">
    <property type="protein sequence ID" value="CAB4032729.1"/>
    <property type="molecule type" value="Genomic_DNA"/>
</dbReference>
<dbReference type="InterPro" id="IPR012677">
    <property type="entry name" value="Nucleotide-bd_a/b_plait_sf"/>
</dbReference>
<proteinExistence type="predicted"/>
<keyword evidence="2" id="KW-1185">Reference proteome</keyword>
<gene>
    <name evidence="1" type="ORF">PACLA_8A071190</name>
</gene>
<accession>A0A6S7LIS7</accession>